<sequence>MKLSFLTTVLLAMMILPATLFAQVKTTKLDKNTIPKSIKYEGHIIDAVSFTDKDGEHIVVTTESGLTASKGADSEGYRDAALHAYHYKKTGTELKLTWQTYDFVKDCPVDVTASYLPKSFAVTDLDSNGKAEVWLMYKTVCHGDVSPSDMKIIMHEGDKKYAVRGTNKVQVSPKEYAGGKFIYDEAFKTGPKAFREYAGNLWKNNLMETWK</sequence>
<organism evidence="2 3">
    <name type="scientific">Mucilaginibacter gilvus</name>
    <dbReference type="NCBI Taxonomy" id="2305909"/>
    <lineage>
        <taxon>Bacteria</taxon>
        <taxon>Pseudomonadati</taxon>
        <taxon>Bacteroidota</taxon>
        <taxon>Sphingobacteriia</taxon>
        <taxon>Sphingobacteriales</taxon>
        <taxon>Sphingobacteriaceae</taxon>
        <taxon>Mucilaginibacter</taxon>
    </lineage>
</organism>
<gene>
    <name evidence="2" type="ORF">EPL05_02340</name>
</gene>
<evidence type="ECO:0000313" key="3">
    <source>
        <dbReference type="Proteomes" id="UP000286701"/>
    </source>
</evidence>
<name>A0A444MUT7_9SPHI</name>
<dbReference type="EMBL" id="SBIW01000001">
    <property type="protein sequence ID" value="RWY57393.1"/>
    <property type="molecule type" value="Genomic_DNA"/>
</dbReference>
<evidence type="ECO:0000313" key="2">
    <source>
        <dbReference type="EMBL" id="RWY57393.1"/>
    </source>
</evidence>
<accession>A0A444MUT7</accession>
<proteinExistence type="predicted"/>
<protein>
    <submittedName>
        <fullName evidence="2">Uncharacterized protein</fullName>
    </submittedName>
</protein>
<dbReference type="AlphaFoldDB" id="A0A444MUT7"/>
<feature type="chain" id="PRO_5018998672" evidence="1">
    <location>
        <begin position="23"/>
        <end position="211"/>
    </location>
</feature>
<comment type="caution">
    <text evidence="2">The sequence shown here is derived from an EMBL/GenBank/DDBJ whole genome shotgun (WGS) entry which is preliminary data.</text>
</comment>
<evidence type="ECO:0000256" key="1">
    <source>
        <dbReference type="SAM" id="SignalP"/>
    </source>
</evidence>
<dbReference type="Proteomes" id="UP000286701">
    <property type="component" value="Unassembled WGS sequence"/>
</dbReference>
<dbReference type="RefSeq" id="WP_128531899.1">
    <property type="nucleotide sequence ID" value="NZ_SBIW01000001.1"/>
</dbReference>
<keyword evidence="1" id="KW-0732">Signal</keyword>
<keyword evidence="3" id="KW-1185">Reference proteome</keyword>
<dbReference type="OrthoDB" id="8585774at2"/>
<dbReference type="NCBIfam" id="NF046077">
    <property type="entry name" value="LPS_M949_RS01915"/>
    <property type="match status" value="1"/>
</dbReference>
<reference evidence="2 3" key="1">
    <citation type="submission" date="2019-01" db="EMBL/GenBank/DDBJ databases">
        <title>Mucilaginibacter antarcticum sp. nov., isolated from antarctic soil.</title>
        <authorList>
            <person name="Yan Y.-Q."/>
            <person name="Du Z.-J."/>
        </authorList>
    </citation>
    <scope>NUCLEOTIDE SEQUENCE [LARGE SCALE GENOMIC DNA]</scope>
    <source>
        <strain evidence="2 3">F01003</strain>
    </source>
</reference>
<feature type="signal peptide" evidence="1">
    <location>
        <begin position="1"/>
        <end position="22"/>
    </location>
</feature>
<dbReference type="InterPro" id="IPR058148">
    <property type="entry name" value="M949_RS01915-like_dom"/>
</dbReference>